<dbReference type="Gene3D" id="1.20.1280.290">
    <property type="match status" value="2"/>
</dbReference>
<dbReference type="GO" id="GO:0051119">
    <property type="term" value="F:sugar transmembrane transporter activity"/>
    <property type="evidence" value="ECO:0000318"/>
    <property type="project" value="GO_Central"/>
</dbReference>
<dbReference type="VEuPathDB" id="AmoebaDB:DICPUDRAFT_78286"/>
<keyword evidence="12 13" id="KW-0472">Membrane</keyword>
<organism evidence="14 15">
    <name type="scientific">Dictyostelium purpureum</name>
    <name type="common">Slime mold</name>
    <dbReference type="NCBI Taxonomy" id="5786"/>
    <lineage>
        <taxon>Eukaryota</taxon>
        <taxon>Amoebozoa</taxon>
        <taxon>Evosea</taxon>
        <taxon>Eumycetozoa</taxon>
        <taxon>Dictyostelia</taxon>
        <taxon>Dictyosteliales</taxon>
        <taxon>Dictyosteliaceae</taxon>
        <taxon>Dictyostelium</taxon>
    </lineage>
</organism>
<gene>
    <name evidence="14" type="ORF">DICPUDRAFT_78286</name>
</gene>
<feature type="transmembrane region" description="Helical" evidence="13">
    <location>
        <begin position="72"/>
        <end position="92"/>
    </location>
</feature>
<dbReference type="PANTHER" id="PTHR10791">
    <property type="entry name" value="RAG1-ACTIVATING PROTEIN 1"/>
    <property type="match status" value="1"/>
</dbReference>
<protein>
    <recommendedName>
        <fullName evidence="4">Sugar transporter SWEET1</fullName>
    </recommendedName>
</protein>
<evidence type="ECO:0000256" key="4">
    <source>
        <dbReference type="ARBA" id="ARBA00021741"/>
    </source>
</evidence>
<keyword evidence="11" id="KW-0333">Golgi apparatus</keyword>
<dbReference type="InterPro" id="IPR047664">
    <property type="entry name" value="SWEET"/>
</dbReference>
<dbReference type="GO" id="GO:0016020">
    <property type="term" value="C:membrane"/>
    <property type="evidence" value="ECO:0000318"/>
    <property type="project" value="GO_Central"/>
</dbReference>
<evidence type="ECO:0000256" key="3">
    <source>
        <dbReference type="ARBA" id="ARBA00007809"/>
    </source>
</evidence>
<keyword evidence="6" id="KW-1003">Cell membrane</keyword>
<comment type="subcellular location">
    <subcellularLocation>
        <location evidence="1">Cell membrane</location>
        <topology evidence="1">Multi-pass membrane protein</topology>
    </subcellularLocation>
    <subcellularLocation>
        <location evidence="2">Golgi apparatus membrane</location>
        <topology evidence="2">Multi-pass membrane protein</topology>
    </subcellularLocation>
</comment>
<sequence>MATNPDQQILLGFIQLIAIVSTLGVFFMPLKTILNIKEKRTVGSVAGIQFLSTALNCFLWIAYGILTGNGTMLFTNSVGLLLAFYYVYNYWLYSSSRDYLYKIMVASILAISIIFISFVGTNNNFDQRVERLGFQASVVCILMFAAPLERLFQIIKIKNSEGMLKGVAVLSMMCSLSWLVFGLLIIDKYIYIPNFLASLISITQLLVILKYPPSPQLL</sequence>
<accession>F0ZJ41</accession>
<dbReference type="KEGG" id="dpp:DICPUDRAFT_78286"/>
<dbReference type="eggNOG" id="KOG1623">
    <property type="taxonomic scope" value="Eukaryota"/>
</dbReference>
<evidence type="ECO:0000256" key="10">
    <source>
        <dbReference type="ARBA" id="ARBA00022989"/>
    </source>
</evidence>
<evidence type="ECO:0000256" key="7">
    <source>
        <dbReference type="ARBA" id="ARBA00022597"/>
    </source>
</evidence>
<feature type="transmembrane region" description="Helical" evidence="13">
    <location>
        <begin position="191"/>
        <end position="209"/>
    </location>
</feature>
<evidence type="ECO:0000313" key="15">
    <source>
        <dbReference type="Proteomes" id="UP000001064"/>
    </source>
</evidence>
<reference evidence="15" key="1">
    <citation type="journal article" date="2011" name="Genome Biol.">
        <title>Comparative genomics of the social amoebae Dictyostelium discoideum and Dictyostelium purpureum.</title>
        <authorList>
            <consortium name="US DOE Joint Genome Institute (JGI-PGF)"/>
            <person name="Sucgang R."/>
            <person name="Kuo A."/>
            <person name="Tian X."/>
            <person name="Salerno W."/>
            <person name="Parikh A."/>
            <person name="Feasley C.L."/>
            <person name="Dalin E."/>
            <person name="Tu H."/>
            <person name="Huang E."/>
            <person name="Barry K."/>
            <person name="Lindquist E."/>
            <person name="Shapiro H."/>
            <person name="Bruce D."/>
            <person name="Schmutz J."/>
            <person name="Salamov A."/>
            <person name="Fey P."/>
            <person name="Gaudet P."/>
            <person name="Anjard C."/>
            <person name="Babu M.M."/>
            <person name="Basu S."/>
            <person name="Bushmanova Y."/>
            <person name="van der Wel H."/>
            <person name="Katoh-Kurasawa M."/>
            <person name="Dinh C."/>
            <person name="Coutinho P.M."/>
            <person name="Saito T."/>
            <person name="Elias M."/>
            <person name="Schaap P."/>
            <person name="Kay R.R."/>
            <person name="Henrissat B."/>
            <person name="Eichinger L."/>
            <person name="Rivero F."/>
            <person name="Putnam N.H."/>
            <person name="West C.M."/>
            <person name="Loomis W.F."/>
            <person name="Chisholm R.L."/>
            <person name="Shaulsky G."/>
            <person name="Strassmann J.E."/>
            <person name="Queller D.C."/>
            <person name="Kuspa A."/>
            <person name="Grigoriev I.V."/>
        </authorList>
    </citation>
    <scope>NUCLEOTIDE SEQUENCE [LARGE SCALE GENOMIC DNA]</scope>
    <source>
        <strain evidence="15">QSDP1</strain>
    </source>
</reference>
<dbReference type="GO" id="GO:0008643">
    <property type="term" value="P:carbohydrate transport"/>
    <property type="evidence" value="ECO:0000318"/>
    <property type="project" value="GO_Central"/>
</dbReference>
<evidence type="ECO:0000256" key="13">
    <source>
        <dbReference type="SAM" id="Phobius"/>
    </source>
</evidence>
<evidence type="ECO:0000256" key="9">
    <source>
        <dbReference type="ARBA" id="ARBA00022737"/>
    </source>
</evidence>
<feature type="transmembrane region" description="Helical" evidence="13">
    <location>
        <begin position="99"/>
        <end position="120"/>
    </location>
</feature>
<dbReference type="Proteomes" id="UP000001064">
    <property type="component" value="Unassembled WGS sequence"/>
</dbReference>
<feature type="transmembrane region" description="Helical" evidence="13">
    <location>
        <begin position="132"/>
        <end position="152"/>
    </location>
</feature>
<keyword evidence="15" id="KW-1185">Reference proteome</keyword>
<dbReference type="GO" id="GO:0005886">
    <property type="term" value="C:plasma membrane"/>
    <property type="evidence" value="ECO:0007669"/>
    <property type="project" value="UniProtKB-SubCell"/>
</dbReference>
<feature type="transmembrane region" description="Helical" evidence="13">
    <location>
        <begin position="42"/>
        <end position="66"/>
    </location>
</feature>
<dbReference type="InterPro" id="IPR004316">
    <property type="entry name" value="SWEET_rpt"/>
</dbReference>
<dbReference type="EMBL" id="GL871039">
    <property type="protein sequence ID" value="EGC36063.1"/>
    <property type="molecule type" value="Genomic_DNA"/>
</dbReference>
<dbReference type="AlphaFoldDB" id="F0ZJ41"/>
<feature type="transmembrane region" description="Helical" evidence="13">
    <location>
        <begin position="12"/>
        <end position="30"/>
    </location>
</feature>
<dbReference type="GO" id="GO:0000139">
    <property type="term" value="C:Golgi membrane"/>
    <property type="evidence" value="ECO:0007669"/>
    <property type="project" value="UniProtKB-SubCell"/>
</dbReference>
<proteinExistence type="inferred from homology"/>
<dbReference type="OMA" id="CSLWLRY"/>
<evidence type="ECO:0000256" key="11">
    <source>
        <dbReference type="ARBA" id="ARBA00023034"/>
    </source>
</evidence>
<evidence type="ECO:0000313" key="14">
    <source>
        <dbReference type="EMBL" id="EGC36063.1"/>
    </source>
</evidence>
<evidence type="ECO:0000256" key="2">
    <source>
        <dbReference type="ARBA" id="ARBA00004653"/>
    </source>
</evidence>
<keyword evidence="7" id="KW-0762">Sugar transport</keyword>
<dbReference type="GeneID" id="10500323"/>
<evidence type="ECO:0000256" key="5">
    <source>
        <dbReference type="ARBA" id="ARBA00022448"/>
    </source>
</evidence>
<dbReference type="FunFam" id="1.20.1280.290:FF:000004">
    <property type="entry name" value="Sugar transporter SWEET"/>
    <property type="match status" value="1"/>
</dbReference>
<keyword evidence="9" id="KW-0677">Repeat</keyword>
<evidence type="ECO:0000256" key="8">
    <source>
        <dbReference type="ARBA" id="ARBA00022692"/>
    </source>
</evidence>
<evidence type="ECO:0000256" key="6">
    <source>
        <dbReference type="ARBA" id="ARBA00022475"/>
    </source>
</evidence>
<name>F0ZJ41_DICPU</name>
<dbReference type="InParanoid" id="F0ZJ41"/>
<dbReference type="PANTHER" id="PTHR10791:SF30">
    <property type="entry name" value="SUGAR TRANSPORTER SWEET1"/>
    <property type="match status" value="1"/>
</dbReference>
<evidence type="ECO:0000256" key="1">
    <source>
        <dbReference type="ARBA" id="ARBA00004651"/>
    </source>
</evidence>
<feature type="transmembrane region" description="Helical" evidence="13">
    <location>
        <begin position="164"/>
        <end position="185"/>
    </location>
</feature>
<dbReference type="OrthoDB" id="409725at2759"/>
<evidence type="ECO:0000256" key="12">
    <source>
        <dbReference type="ARBA" id="ARBA00023136"/>
    </source>
</evidence>
<keyword evidence="5" id="KW-0813">Transport</keyword>
<dbReference type="FunCoup" id="F0ZJ41">
    <property type="interactions" value="7"/>
</dbReference>
<keyword evidence="10 13" id="KW-1133">Transmembrane helix</keyword>
<keyword evidence="8 13" id="KW-0812">Transmembrane</keyword>
<comment type="similarity">
    <text evidence="3">Belongs to the SWEET sugar transporter family.</text>
</comment>
<dbReference type="Pfam" id="PF03083">
    <property type="entry name" value="MtN3_slv"/>
    <property type="match status" value="2"/>
</dbReference>
<dbReference type="RefSeq" id="XP_003287438.1">
    <property type="nucleotide sequence ID" value="XM_003287390.1"/>
</dbReference>